<sequence>MHCHEWQIFFFFSRDGVLPCWPRWPPTLDLLAWPTFLILKNIIRISPFLGWVWWVTPVIPALWEVKAGRSPEIRSSRPAWPWPTWQNLISTKNTKSSWAWWHAPVIPATQEAEAGRIT</sequence>
<accession>A0A7N9CB63</accession>
<keyword evidence="2" id="KW-1185">Reference proteome</keyword>
<organism evidence="1 2">
    <name type="scientific">Macaca fascicularis</name>
    <name type="common">Crab-eating macaque</name>
    <name type="synonym">Cynomolgus monkey</name>
    <dbReference type="NCBI Taxonomy" id="9541"/>
    <lineage>
        <taxon>Eukaryota</taxon>
        <taxon>Metazoa</taxon>
        <taxon>Chordata</taxon>
        <taxon>Craniata</taxon>
        <taxon>Vertebrata</taxon>
        <taxon>Euteleostomi</taxon>
        <taxon>Mammalia</taxon>
        <taxon>Eutheria</taxon>
        <taxon>Euarchontoglires</taxon>
        <taxon>Primates</taxon>
        <taxon>Haplorrhini</taxon>
        <taxon>Catarrhini</taxon>
        <taxon>Cercopithecidae</taxon>
        <taxon>Cercopithecinae</taxon>
        <taxon>Macaca</taxon>
    </lineage>
</organism>
<proteinExistence type="predicted"/>
<reference evidence="1 2" key="1">
    <citation type="submission" date="2013-03" db="EMBL/GenBank/DDBJ databases">
        <authorList>
            <person name="Warren W."/>
            <person name="Wilson R.K."/>
        </authorList>
    </citation>
    <scope>NUCLEOTIDE SEQUENCE</scope>
</reference>
<dbReference type="Proteomes" id="UP000233100">
    <property type="component" value="Chromosome 4"/>
</dbReference>
<dbReference type="GeneTree" id="ENSGT00940000163244"/>
<dbReference type="AlphaFoldDB" id="A0A7N9CB63"/>
<reference evidence="1" key="2">
    <citation type="submission" date="2025-08" db="UniProtKB">
        <authorList>
            <consortium name="Ensembl"/>
        </authorList>
    </citation>
    <scope>IDENTIFICATION</scope>
</reference>
<dbReference type="Ensembl" id="ENSMFAT00000101518.1">
    <property type="protein sequence ID" value="ENSMFAP00000047124.1"/>
    <property type="gene ID" value="ENSMFAG00000062629.1"/>
</dbReference>
<evidence type="ECO:0000313" key="2">
    <source>
        <dbReference type="Proteomes" id="UP000233100"/>
    </source>
</evidence>
<protein>
    <submittedName>
        <fullName evidence="1">Uncharacterized protein</fullName>
    </submittedName>
</protein>
<reference evidence="1" key="3">
    <citation type="submission" date="2025-09" db="UniProtKB">
        <authorList>
            <consortium name="Ensembl"/>
        </authorList>
    </citation>
    <scope>IDENTIFICATION</scope>
</reference>
<evidence type="ECO:0000313" key="1">
    <source>
        <dbReference type="Ensembl" id="ENSMFAP00000047124.1"/>
    </source>
</evidence>
<name>A0A7N9CB63_MACFA</name>